<feature type="transmembrane region" description="Helical" evidence="2">
    <location>
        <begin position="254"/>
        <end position="275"/>
    </location>
</feature>
<feature type="transmembrane region" description="Helical" evidence="2">
    <location>
        <begin position="149"/>
        <end position="169"/>
    </location>
</feature>
<gene>
    <name evidence="4" type="ORF">CK501_03240</name>
</gene>
<dbReference type="GO" id="GO:0015990">
    <property type="term" value="P:electron transport coupled proton transport"/>
    <property type="evidence" value="ECO:0007669"/>
    <property type="project" value="TreeGrafter"/>
</dbReference>
<dbReference type="GO" id="GO:0016020">
    <property type="term" value="C:membrane"/>
    <property type="evidence" value="ECO:0007669"/>
    <property type="project" value="InterPro"/>
</dbReference>
<evidence type="ECO:0000313" key="5">
    <source>
        <dbReference type="Proteomes" id="UP000218896"/>
    </source>
</evidence>
<keyword evidence="1" id="KW-0679">Respiratory chain</keyword>
<dbReference type="AlphaFoldDB" id="A0A2A2FB51"/>
<feature type="transmembrane region" description="Helical" evidence="2">
    <location>
        <begin position="56"/>
        <end position="73"/>
    </location>
</feature>
<dbReference type="GO" id="GO:0020037">
    <property type="term" value="F:heme binding"/>
    <property type="evidence" value="ECO:0007669"/>
    <property type="project" value="InterPro"/>
</dbReference>
<keyword evidence="2" id="KW-0812">Transmembrane</keyword>
<feature type="transmembrane region" description="Helical" evidence="2">
    <location>
        <begin position="12"/>
        <end position="36"/>
    </location>
</feature>
<keyword evidence="5" id="KW-1185">Reference proteome</keyword>
<feature type="transmembrane region" description="Helical" evidence="2">
    <location>
        <begin position="218"/>
        <end position="242"/>
    </location>
</feature>
<accession>A0A2A2FB51</accession>
<evidence type="ECO:0000256" key="2">
    <source>
        <dbReference type="SAM" id="Phobius"/>
    </source>
</evidence>
<dbReference type="InterPro" id="IPR036927">
    <property type="entry name" value="Cyt_c_oxase-like_su1_sf"/>
</dbReference>
<feature type="transmembrane region" description="Helical" evidence="2">
    <location>
        <begin position="287"/>
        <end position="307"/>
    </location>
</feature>
<feature type="transmembrane region" description="Helical" evidence="2">
    <location>
        <begin position="120"/>
        <end position="137"/>
    </location>
</feature>
<keyword evidence="2" id="KW-1133">Transmembrane helix</keyword>
<comment type="caution">
    <text evidence="4">The sequence shown here is derived from an EMBL/GenBank/DDBJ whole genome shotgun (WGS) entry which is preliminary data.</text>
</comment>
<feature type="transmembrane region" description="Helical" evidence="2">
    <location>
        <begin position="327"/>
        <end position="347"/>
    </location>
</feature>
<dbReference type="InterPro" id="IPR023616">
    <property type="entry name" value="Cyt_c_oxase-like_su1_dom"/>
</dbReference>
<dbReference type="PANTHER" id="PTHR10422">
    <property type="entry name" value="CYTOCHROME C OXIDASE SUBUNIT 1"/>
    <property type="match status" value="1"/>
</dbReference>
<feature type="transmembrane region" description="Helical" evidence="2">
    <location>
        <begin position="359"/>
        <end position="386"/>
    </location>
</feature>
<keyword evidence="2" id="KW-0472">Membrane</keyword>
<dbReference type="EMBL" id="NSKD01000001">
    <property type="protein sequence ID" value="PAU82178.1"/>
    <property type="molecule type" value="Genomic_DNA"/>
</dbReference>
<organism evidence="4 5">
    <name type="scientific">Halovibrio salipaludis</name>
    <dbReference type="NCBI Taxonomy" id="2032626"/>
    <lineage>
        <taxon>Bacteria</taxon>
        <taxon>Pseudomonadati</taxon>
        <taxon>Pseudomonadota</taxon>
        <taxon>Gammaproteobacteria</taxon>
        <taxon>Oceanospirillales</taxon>
        <taxon>Halomonadaceae</taxon>
        <taxon>Halovibrio</taxon>
    </lineage>
</organism>
<evidence type="ECO:0000313" key="4">
    <source>
        <dbReference type="EMBL" id="PAU82178.1"/>
    </source>
</evidence>
<name>A0A2A2FB51_9GAMM</name>
<feature type="transmembrane region" description="Helical" evidence="2">
    <location>
        <begin position="406"/>
        <end position="430"/>
    </location>
</feature>
<dbReference type="InterPro" id="IPR000883">
    <property type="entry name" value="Cyt_C_Oxase_1"/>
</dbReference>
<dbReference type="GO" id="GO:0022904">
    <property type="term" value="P:respiratory electron transport chain"/>
    <property type="evidence" value="ECO:0007669"/>
    <property type="project" value="TreeGrafter"/>
</dbReference>
<evidence type="ECO:0000259" key="3">
    <source>
        <dbReference type="PROSITE" id="PS50855"/>
    </source>
</evidence>
<dbReference type="Proteomes" id="UP000218896">
    <property type="component" value="Unassembled WGS sequence"/>
</dbReference>
<dbReference type="Pfam" id="PF00115">
    <property type="entry name" value="COX1"/>
    <property type="match status" value="1"/>
</dbReference>
<dbReference type="GO" id="GO:0004129">
    <property type="term" value="F:cytochrome-c oxidase activity"/>
    <property type="evidence" value="ECO:0007669"/>
    <property type="project" value="InterPro"/>
</dbReference>
<keyword evidence="1" id="KW-0813">Transport</keyword>
<dbReference type="OrthoDB" id="9767153at2"/>
<feature type="domain" description="Cytochrome oxidase subunit I profile" evidence="3">
    <location>
        <begin position="220"/>
        <end position="430"/>
    </location>
</feature>
<feature type="transmembrane region" description="Helical" evidence="2">
    <location>
        <begin position="181"/>
        <end position="206"/>
    </location>
</feature>
<feature type="transmembrane region" description="Helical" evidence="2">
    <location>
        <begin position="85"/>
        <end position="108"/>
    </location>
</feature>
<reference evidence="4 5" key="1">
    <citation type="submission" date="2017-08" db="EMBL/GenBank/DDBJ databases">
        <title>Halovibrio sewagensis sp. nov., isolated from wastewater of high salinity.</title>
        <authorList>
            <person name="Dong X."/>
            <person name="Zhang G."/>
        </authorList>
    </citation>
    <scope>NUCLEOTIDE SEQUENCE [LARGE SCALE GENOMIC DNA]</scope>
    <source>
        <strain evidence="4 5">YL5-2</strain>
    </source>
</reference>
<dbReference type="Gene3D" id="1.20.210.10">
    <property type="entry name" value="Cytochrome c oxidase-like, subunit I domain"/>
    <property type="match status" value="1"/>
</dbReference>
<protein>
    <submittedName>
        <fullName evidence="4">Nitric-oxide reductase large subunit</fullName>
    </submittedName>
</protein>
<evidence type="ECO:0000256" key="1">
    <source>
        <dbReference type="ARBA" id="ARBA00022660"/>
    </source>
</evidence>
<dbReference type="GO" id="GO:0009060">
    <property type="term" value="P:aerobic respiration"/>
    <property type="evidence" value="ECO:0007669"/>
    <property type="project" value="InterPro"/>
</dbReference>
<dbReference type="PROSITE" id="PS50855">
    <property type="entry name" value="COX1"/>
    <property type="match status" value="1"/>
</dbReference>
<dbReference type="SUPFAM" id="SSF81442">
    <property type="entry name" value="Cytochrome c oxidase subunit I-like"/>
    <property type="match status" value="1"/>
</dbReference>
<proteinExistence type="predicted"/>
<dbReference type="RefSeq" id="WP_095616273.1">
    <property type="nucleotide sequence ID" value="NZ_NSKD01000001.1"/>
</dbReference>
<sequence length="451" mass="51151">MKYETQKVALPFFAVAMALFALQICFGLMAATVYAMPEFLSEAMPFHIMRMSHTNLLLVWLLIGFFGATYYLLPEEAETELHSPTMAYIQLAIFAGAGAAALIGYQFGIHGGRHYLEQPVYVKILLTISFLMFLYNNTRTVMKGRRTSVSIVLLLGLWLAAIFWLFAFYEPDNLAQDKLWWWWIVHVWVEGVWELIMASILAYLLIKMTGVDREIIEKWLYVIVGLVLFSGLLGTGHHYYWLGTPGYWQPIGNIFSTMEVIPFFAMVMFAFYMFWKGSREHPNKAAMLWTLGCAVVSFFGAGVWGFMHTLSWVNYYTHGTQITAAHGHLAFFGAYAMLNMAIISYAMPQLRRLQPYNQIMNMWSFWIMVGGMCFMTFTLTFAGVVQTHMQRVLGEDFMTVQGQLDLFFIMRLGSGSAVALGVVLFLIAIFGPAREQLPAHVKGGNGNGSSQ</sequence>
<dbReference type="PANTHER" id="PTHR10422:SF43">
    <property type="entry name" value="NITRIC OXIDE REDUCTASE SUBUNIT B"/>
    <property type="match status" value="1"/>
</dbReference>
<keyword evidence="1" id="KW-0249">Electron transport</keyword>